<gene>
    <name evidence="2" type="ORF">N475_03765</name>
</gene>
<dbReference type="SUPFAM" id="SSF54909">
    <property type="entry name" value="Dimeric alpha+beta barrel"/>
    <property type="match status" value="1"/>
</dbReference>
<name>A0A166VNK3_9GAMM</name>
<feature type="domain" description="DUF1330" evidence="1">
    <location>
        <begin position="8"/>
        <end position="95"/>
    </location>
</feature>
<organism evidence="2 3">
    <name type="scientific">Pseudoalteromonas luteoviolacea DSM 6061</name>
    <dbReference type="NCBI Taxonomy" id="1365250"/>
    <lineage>
        <taxon>Bacteria</taxon>
        <taxon>Pseudomonadati</taxon>
        <taxon>Pseudomonadota</taxon>
        <taxon>Gammaproteobacteria</taxon>
        <taxon>Alteromonadales</taxon>
        <taxon>Pseudoalteromonadaceae</taxon>
        <taxon>Pseudoalteromonas</taxon>
    </lineage>
</organism>
<dbReference type="EMBL" id="AUYB01000125">
    <property type="protein sequence ID" value="KZN33218.1"/>
    <property type="molecule type" value="Genomic_DNA"/>
</dbReference>
<dbReference type="PATRIC" id="fig|1365250.3.peg.3845"/>
<dbReference type="Pfam" id="PF07045">
    <property type="entry name" value="DUF1330"/>
    <property type="match status" value="1"/>
</dbReference>
<evidence type="ECO:0000313" key="3">
    <source>
        <dbReference type="Proteomes" id="UP000076643"/>
    </source>
</evidence>
<accession>A0A166VNK3</accession>
<dbReference type="InterPro" id="IPR010753">
    <property type="entry name" value="DUF1330"/>
</dbReference>
<proteinExistence type="predicted"/>
<comment type="caution">
    <text evidence="2">The sequence shown here is derived from an EMBL/GenBank/DDBJ whole genome shotgun (WGS) entry which is preliminary data.</text>
</comment>
<dbReference type="InterPro" id="IPR011008">
    <property type="entry name" value="Dimeric_a/b-barrel"/>
</dbReference>
<keyword evidence="3" id="KW-1185">Reference proteome</keyword>
<dbReference type="Proteomes" id="UP000076643">
    <property type="component" value="Unassembled WGS sequence"/>
</dbReference>
<dbReference type="RefSeq" id="WP_063355943.1">
    <property type="nucleotide sequence ID" value="NZ_AQHB01000023.1"/>
</dbReference>
<evidence type="ECO:0000259" key="1">
    <source>
        <dbReference type="Pfam" id="PF07045"/>
    </source>
</evidence>
<reference evidence="2 3" key="1">
    <citation type="submission" date="2013-07" db="EMBL/GenBank/DDBJ databases">
        <title>Comparative Genomic and Metabolomic Analysis of Twelve Strains of Pseudoalteromonas luteoviolacea.</title>
        <authorList>
            <person name="Vynne N.G."/>
            <person name="Mansson M."/>
            <person name="Gram L."/>
        </authorList>
    </citation>
    <scope>NUCLEOTIDE SEQUENCE [LARGE SCALE GENOMIC DNA]</scope>
    <source>
        <strain evidence="2 3">DSM 6061</strain>
    </source>
</reference>
<dbReference type="Gene3D" id="3.30.70.100">
    <property type="match status" value="1"/>
</dbReference>
<dbReference type="AlphaFoldDB" id="A0A166VNK3"/>
<evidence type="ECO:0000313" key="2">
    <source>
        <dbReference type="EMBL" id="KZN33218.1"/>
    </source>
</evidence>
<protein>
    <recommendedName>
        <fullName evidence="1">DUF1330 domain-containing protein</fullName>
    </recommendedName>
</protein>
<sequence>MTKFEILVGIEVQNESLYADYRAAMKPILHEMGGGFVYDFQVQKVLKKEVEHGINRLFTIQFPNKEIMQAFFQDERYLAIKAQYFTPSVKEATIIRSYDVVT</sequence>